<dbReference type="EMBL" id="CP003731">
    <property type="protein sequence ID" value="AFO51982.1"/>
    <property type="molecule type" value="Genomic_DNA"/>
</dbReference>
<accession>I7C669</accession>
<dbReference type="Proteomes" id="UP000006502">
    <property type="component" value="Chromosome"/>
</dbReference>
<dbReference type="HOGENOM" id="CLU_105040_0_0_14"/>
<protein>
    <submittedName>
        <fullName evidence="2">Uncharacterized protein</fullName>
    </submittedName>
</protein>
<feature type="compositionally biased region" description="Polar residues" evidence="1">
    <location>
        <begin position="58"/>
        <end position="67"/>
    </location>
</feature>
<organism evidence="2 3">
    <name type="scientific">Mycoplasma haematolamae (strain Purdue)</name>
    <dbReference type="NCBI Taxonomy" id="1212765"/>
    <lineage>
        <taxon>Bacteria</taxon>
        <taxon>Bacillati</taxon>
        <taxon>Mycoplasmatota</taxon>
        <taxon>Mollicutes</taxon>
        <taxon>Mycoplasmataceae</taxon>
        <taxon>Mycoplasma</taxon>
    </lineage>
</organism>
<proteinExistence type="predicted"/>
<sequence>MAFISPKVALLSFAGAGSTVGGGFGAHYVATGSWRSEAKAREDKDSLQTIGSRKLESEQQILANQPEDSSDQEDVSRSPASSPTESETSDTRTSEGYVLGSDDPHKLDVEEDDEEEPLEKISGNLFFVKEESSFFGGKESDSYSFKATYSDGEEAPENQKFSLPFESTLERRKIRSLIEEINGDISLDFWGINKIVDYLEEKSSKLETAFGNDFLPKLKIKLQEISHSRT</sequence>
<dbReference type="PATRIC" id="fig|1212765.3.peg.451"/>
<evidence type="ECO:0000313" key="3">
    <source>
        <dbReference type="Proteomes" id="UP000006502"/>
    </source>
</evidence>
<keyword evidence="3" id="KW-1185">Reference proteome</keyword>
<reference evidence="3" key="2">
    <citation type="submission" date="2012-07" db="EMBL/GenBank/DDBJ databases">
        <title>Complete genome sequence of 'Candidatus Mycoplasma haemolamae'.</title>
        <authorList>
            <person name="Guimaraes A.M.S."/>
            <person name="Toth B."/>
            <person name="Santos A.P."/>
            <person name="Nascimento N.C."/>
            <person name="Sojka J.E."/>
            <person name="Messick J.B."/>
        </authorList>
    </citation>
    <scope>NUCLEOTIDE SEQUENCE [LARGE SCALE GENOMIC DNA]</scope>
    <source>
        <strain evidence="3">Purdue</strain>
    </source>
</reference>
<name>I7C669_MYCHA</name>
<dbReference type="AlphaFoldDB" id="I7C669"/>
<feature type="region of interest" description="Disordered" evidence="1">
    <location>
        <begin position="33"/>
        <end position="117"/>
    </location>
</feature>
<feature type="compositionally biased region" description="Basic and acidic residues" evidence="1">
    <location>
        <begin position="36"/>
        <end position="46"/>
    </location>
</feature>
<evidence type="ECO:0000256" key="1">
    <source>
        <dbReference type="SAM" id="MobiDB-lite"/>
    </source>
</evidence>
<feature type="compositionally biased region" description="Low complexity" evidence="1">
    <location>
        <begin position="77"/>
        <end position="86"/>
    </location>
</feature>
<dbReference type="KEGG" id="mhl:MHLP_02010"/>
<evidence type="ECO:0000313" key="2">
    <source>
        <dbReference type="EMBL" id="AFO51982.1"/>
    </source>
</evidence>
<gene>
    <name evidence="2" type="ordered locus">MHLP_02010</name>
</gene>
<reference evidence="2 3" key="1">
    <citation type="journal article" date="2012" name="J. Bacteriol.">
        <title>Genome Sequence of "Candidatus Mycoplasma haemolamae" Strain Purdue, a Red Blood Cell Pathogen of Alpacas (Vicugna pacos) and Llamas (Lama glama).</title>
        <authorList>
            <person name="Guimaraes A.M."/>
            <person name="Toth B."/>
            <person name="Santos A.P."/>
            <person name="do Nascimento N.C."/>
            <person name="Kritchevsky J.E."/>
            <person name="Messick J.B."/>
        </authorList>
    </citation>
    <scope>NUCLEOTIDE SEQUENCE [LARGE SCALE GENOMIC DNA]</scope>
    <source>
        <strain evidence="2 3">Purdue</strain>
    </source>
</reference>
<dbReference type="STRING" id="1212765.MHLP_02010"/>